<dbReference type="Pfam" id="PF15902">
    <property type="entry name" value="Sortilin-Vps10"/>
    <property type="match status" value="1"/>
</dbReference>
<dbReference type="EMBL" id="CP060695">
    <property type="protein sequence ID" value="QNM86937.1"/>
    <property type="molecule type" value="Genomic_DNA"/>
</dbReference>
<organism evidence="5 6">
    <name type="scientific">Polaribacter pectinis</name>
    <dbReference type="NCBI Taxonomy" id="2738844"/>
    <lineage>
        <taxon>Bacteria</taxon>
        <taxon>Pseudomonadati</taxon>
        <taxon>Bacteroidota</taxon>
        <taxon>Flavobacteriia</taxon>
        <taxon>Flavobacteriales</taxon>
        <taxon>Flavobacteriaceae</taxon>
    </lineage>
</organism>
<dbReference type="PANTHER" id="PTHR12106">
    <property type="entry name" value="SORTILIN RELATED"/>
    <property type="match status" value="1"/>
</dbReference>
<dbReference type="AlphaFoldDB" id="A0A7G9LE88"/>
<dbReference type="InterPro" id="IPR015943">
    <property type="entry name" value="WD40/YVTN_repeat-like_dom_sf"/>
</dbReference>
<evidence type="ECO:0000256" key="2">
    <source>
        <dbReference type="SAM" id="Coils"/>
    </source>
</evidence>
<dbReference type="RefSeq" id="WP_187483809.1">
    <property type="nucleotide sequence ID" value="NZ_CP060695.1"/>
</dbReference>
<dbReference type="KEGG" id="ppec:H9W90_07455"/>
<protein>
    <recommendedName>
        <fullName evidence="4">Sortilin N-terminal domain-containing protein</fullName>
    </recommendedName>
</protein>
<evidence type="ECO:0000256" key="1">
    <source>
        <dbReference type="ARBA" id="ARBA00022737"/>
    </source>
</evidence>
<dbReference type="InterPro" id="IPR036278">
    <property type="entry name" value="Sialidase_sf"/>
</dbReference>
<evidence type="ECO:0000313" key="5">
    <source>
        <dbReference type="EMBL" id="QNM86937.1"/>
    </source>
</evidence>
<evidence type="ECO:0000259" key="4">
    <source>
        <dbReference type="Pfam" id="PF15902"/>
    </source>
</evidence>
<reference evidence="5 6" key="1">
    <citation type="submission" date="2020-08" db="EMBL/GenBank/DDBJ databases">
        <title>Polaribacter sp. L12M9 isolated from gut of the Korean scallop.</title>
        <authorList>
            <person name="Jeong Y.S."/>
        </authorList>
    </citation>
    <scope>NUCLEOTIDE SEQUENCE [LARGE SCALE GENOMIC DNA]</scope>
    <source>
        <strain evidence="5 6">L12M9</strain>
    </source>
</reference>
<feature type="coiled-coil region" evidence="2">
    <location>
        <begin position="911"/>
        <end position="938"/>
    </location>
</feature>
<keyword evidence="2" id="KW-0175">Coiled coil</keyword>
<dbReference type="SUPFAM" id="SSF110296">
    <property type="entry name" value="Oligoxyloglucan reducing end-specific cellobiohydrolase"/>
    <property type="match status" value="1"/>
</dbReference>
<dbReference type="InterPro" id="IPR031778">
    <property type="entry name" value="Sortilin_N"/>
</dbReference>
<dbReference type="Proteomes" id="UP000515808">
    <property type="component" value="Chromosome"/>
</dbReference>
<accession>A0A7G9LE88</accession>
<dbReference type="Gene3D" id="2.130.10.10">
    <property type="entry name" value="YVTN repeat-like/Quinoprotein amine dehydrogenase"/>
    <property type="match status" value="3"/>
</dbReference>
<proteinExistence type="predicted"/>
<dbReference type="InterPro" id="IPR050310">
    <property type="entry name" value="VPS10-sortilin"/>
</dbReference>
<dbReference type="SUPFAM" id="SSF50939">
    <property type="entry name" value="Sialidases"/>
    <property type="match status" value="1"/>
</dbReference>
<gene>
    <name evidence="5" type="ORF">H9W90_07455</name>
</gene>
<evidence type="ECO:0000313" key="6">
    <source>
        <dbReference type="Proteomes" id="UP000515808"/>
    </source>
</evidence>
<name>A0A7G9LE88_9FLAO</name>
<keyword evidence="3" id="KW-0732">Signal</keyword>
<sequence length="1065" mass="120458">MKKLITLLFLCTTSLLFSQEFSMDLVKNMKPRNIGPGGMSGRVTSIDVVEDNPEIMYVGTASGGIWKSTSGGIKWEPIFENELTASIGAVAIQQSNPSVIWAGTGEGNPRNSLNGGFGIYKSLDAGKTWKAMGLEKTRHIHRVIIDPANPEVVYVGAIGSPWGEHKERGVYKTIDGGKTWKQILFTNIRSGAADLIMDPKNPNKIIAAMWEHKRDPWFFKSGGEGSGLYITHDGGNNWKKITEKEGFPEGDLGRIGVAIAPSEPDVIYALVEAKKNALYKSEDGGFTWKKINDKPGIGNRPFYYSEIYVDPQNENRLYTVFTYVNVSQDGGKNFKELMPAYRANNGVHPDHHAWWIHPNNGKFMIDGNDGGLNITKDGGKSWRFIGNIPVAQFYHINVDNEFPYNVYGGMQDNGSWRGPAYVWRDQGIRNSYWQEISFGDGFDVVPDKDNSRYGWSMSQQGSVLRYDYITGNNYSIKPTHKDPNVKLRFNWNAAINIDPFDNNTLYFGSQFVHKSTDKGLTWTVISPDLSTNNPEKLKQAESGGLTMDATGAENHCTVLVVEPTVLEKDVLWVATDDGQVHITKNGGAIWTNVSKNIKGLPEFSWITQIKASNKNKGEALLVANDYRRFNYTPYAYRTKNYGKTWERIVDENDVQSYTLCIIEDPINKNLLFLGTDDGLYVSVNAGEEWTKWTEGFPTVPVKDLVIQEREHDLVIGTFGRAAWVLDDIRPLRALASNNVSSKKIHLFEPPTAYQSATQQPTGSRFGADAMYQGENRKKGALISYYIDKPIDKKTEKNVKKQELENDKKDESKIKYDSIKLEIFDGTRLIRTLKFKTPKESGIHKTTWYLREKGVARASRSIRKSRNEPSGVTVKPGIYRLKMSFGNEVSEQNIKVEFDPRLQISQTAINQKYNASKELESYQEKIANIVKQLVESKNTATSIKSQLSKEDKNKYKLEIKSSEEVIKKIDDLMALYLGKVDKRQGITRNPEVTVNQRFGQASRYIRSRFGEQTSTETVLMNQFKEGFNKALAQTNKFINTDWKTYRKSTENIKISPFKELIIYEIK</sequence>
<dbReference type="CDD" id="cd15482">
    <property type="entry name" value="Sialidase_non-viral"/>
    <property type="match status" value="1"/>
</dbReference>
<feature type="chain" id="PRO_5028977410" description="Sortilin N-terminal domain-containing protein" evidence="3">
    <location>
        <begin position="19"/>
        <end position="1065"/>
    </location>
</feature>
<evidence type="ECO:0000256" key="3">
    <source>
        <dbReference type="SAM" id="SignalP"/>
    </source>
</evidence>
<feature type="signal peptide" evidence="3">
    <location>
        <begin position="1"/>
        <end position="18"/>
    </location>
</feature>
<keyword evidence="6" id="KW-1185">Reference proteome</keyword>
<keyword evidence="1" id="KW-0677">Repeat</keyword>
<dbReference type="PANTHER" id="PTHR12106:SF27">
    <property type="entry name" value="SORTILIN-RELATED RECEPTOR"/>
    <property type="match status" value="1"/>
</dbReference>
<feature type="domain" description="Sortilin N-terminal" evidence="4">
    <location>
        <begin position="119"/>
        <end position="244"/>
    </location>
</feature>